<evidence type="ECO:0000256" key="1">
    <source>
        <dbReference type="SAM" id="Phobius"/>
    </source>
</evidence>
<sequence length="65" mass="6725">MLCKVTDWSPICVILGVAGLANLVGVLIGRAVPPVEGLIYTTEFGATAERSTTALPSKLLLVLAT</sequence>
<dbReference type="EMBL" id="VSSQ01018628">
    <property type="protein sequence ID" value="MPM61980.1"/>
    <property type="molecule type" value="Genomic_DNA"/>
</dbReference>
<reference evidence="2" key="1">
    <citation type="submission" date="2019-08" db="EMBL/GenBank/DDBJ databases">
        <authorList>
            <person name="Kucharzyk K."/>
            <person name="Murdoch R.W."/>
            <person name="Higgins S."/>
            <person name="Loffler F."/>
        </authorList>
    </citation>
    <scope>NUCLEOTIDE SEQUENCE</scope>
</reference>
<accession>A0A645B942</accession>
<keyword evidence="1" id="KW-0812">Transmembrane</keyword>
<keyword evidence="1" id="KW-0472">Membrane</keyword>
<comment type="caution">
    <text evidence="2">The sequence shown here is derived from an EMBL/GenBank/DDBJ whole genome shotgun (WGS) entry which is preliminary data.</text>
</comment>
<gene>
    <name evidence="2" type="ORF">SDC9_108845</name>
</gene>
<dbReference type="AlphaFoldDB" id="A0A645B942"/>
<organism evidence="2">
    <name type="scientific">bioreactor metagenome</name>
    <dbReference type="NCBI Taxonomy" id="1076179"/>
    <lineage>
        <taxon>unclassified sequences</taxon>
        <taxon>metagenomes</taxon>
        <taxon>ecological metagenomes</taxon>
    </lineage>
</organism>
<keyword evidence="1" id="KW-1133">Transmembrane helix</keyword>
<protein>
    <submittedName>
        <fullName evidence="2">Uncharacterized protein</fullName>
    </submittedName>
</protein>
<evidence type="ECO:0000313" key="2">
    <source>
        <dbReference type="EMBL" id="MPM61980.1"/>
    </source>
</evidence>
<name>A0A645B942_9ZZZZ</name>
<feature type="transmembrane region" description="Helical" evidence="1">
    <location>
        <begin position="12"/>
        <end position="32"/>
    </location>
</feature>
<proteinExistence type="predicted"/>